<protein>
    <submittedName>
        <fullName evidence="2">Transposase DDE domain-containing protein</fullName>
    </submittedName>
</protein>
<dbReference type="InterPro" id="IPR002559">
    <property type="entry name" value="Transposase_11"/>
</dbReference>
<dbReference type="SUPFAM" id="SSF53098">
    <property type="entry name" value="Ribonuclease H-like"/>
    <property type="match status" value="1"/>
</dbReference>
<sequence>MLQLFKESADSDTEDVLSKLGKREVTGSAFSQARYKIEWQFFSDLCAISSEDYDRFTTARWKGYRVFGGDGSTLNLPASKQIRGYFGVQSSSSKTSLARILLVYDVLTGLTLQARLGRMSTGESGLLGDCLFEIPPRPDDLLVLDRNFGNFHMAHRMTCEGRPFCIRMSTGISNFAKAVMADSRMDFITEWVPSRSERETAKTSETIRVRLTKAVLDSGETELLVSSLQDMESFKTEDLVELYGMRWGVEEGIKNLKPKIKVEQFGCRKPQGIYQEFYAHILAMNMVALAGIAATEQIEKKSRSRKKKRKLTYKYNWKNAFLQLRKRIVELFSRESVEKILETLVNKIVQKLVAVKKGRKFSRKGLGKSARTNQYYK</sequence>
<accession>A0A1H6UXS9</accession>
<dbReference type="GO" id="GO:0003677">
    <property type="term" value="F:DNA binding"/>
    <property type="evidence" value="ECO:0007669"/>
    <property type="project" value="InterPro"/>
</dbReference>
<dbReference type="PANTHER" id="PTHR37529">
    <property type="entry name" value="TRANSPOSASE INSG FOR INSERTION SEQUENCE ELEMENT IS4-RELATED"/>
    <property type="match status" value="1"/>
</dbReference>
<dbReference type="Pfam" id="PF01609">
    <property type="entry name" value="DDE_Tnp_1"/>
    <property type="match status" value="1"/>
</dbReference>
<evidence type="ECO:0000259" key="1">
    <source>
        <dbReference type="Pfam" id="PF01609"/>
    </source>
</evidence>
<dbReference type="EMBL" id="FNZH01000001">
    <property type="protein sequence ID" value="SEI94417.1"/>
    <property type="molecule type" value="Genomic_DNA"/>
</dbReference>
<evidence type="ECO:0000313" key="2">
    <source>
        <dbReference type="EMBL" id="SEI94417.1"/>
    </source>
</evidence>
<dbReference type="InterPro" id="IPR012337">
    <property type="entry name" value="RNaseH-like_sf"/>
</dbReference>
<name>A0A1H6UXS9_9BACT</name>
<dbReference type="AlphaFoldDB" id="A0A1H6UXS9"/>
<organism evidence="2 3">
    <name type="scientific">Cyclobacterium xiamenense</name>
    <dbReference type="NCBI Taxonomy" id="1297121"/>
    <lineage>
        <taxon>Bacteria</taxon>
        <taxon>Pseudomonadati</taxon>
        <taxon>Bacteroidota</taxon>
        <taxon>Cytophagia</taxon>
        <taxon>Cytophagales</taxon>
        <taxon>Cyclobacteriaceae</taxon>
        <taxon>Cyclobacterium</taxon>
    </lineage>
</organism>
<dbReference type="GO" id="GO:0004803">
    <property type="term" value="F:transposase activity"/>
    <property type="evidence" value="ECO:0007669"/>
    <property type="project" value="InterPro"/>
</dbReference>
<keyword evidence="3" id="KW-1185">Reference proteome</keyword>
<dbReference type="PANTHER" id="PTHR37529:SF1">
    <property type="entry name" value="TRANSPOSASE INSG FOR INSERTION SEQUENCE ELEMENT IS4-RELATED"/>
    <property type="match status" value="1"/>
</dbReference>
<dbReference type="Proteomes" id="UP000199403">
    <property type="component" value="Unassembled WGS sequence"/>
</dbReference>
<dbReference type="InterPro" id="IPR047952">
    <property type="entry name" value="Transpos_IS4"/>
</dbReference>
<dbReference type="GO" id="GO:0006313">
    <property type="term" value="P:DNA transposition"/>
    <property type="evidence" value="ECO:0007669"/>
    <property type="project" value="InterPro"/>
</dbReference>
<reference evidence="3" key="1">
    <citation type="submission" date="2016-10" db="EMBL/GenBank/DDBJ databases">
        <authorList>
            <person name="Varghese N."/>
            <person name="Submissions S."/>
        </authorList>
    </citation>
    <scope>NUCLEOTIDE SEQUENCE [LARGE SCALE GENOMIC DNA]</scope>
    <source>
        <strain evidence="3">IBRC-M 10761</strain>
    </source>
</reference>
<proteinExistence type="predicted"/>
<dbReference type="NCBIfam" id="NF033592">
    <property type="entry name" value="transpos_IS4_1"/>
    <property type="match status" value="1"/>
</dbReference>
<gene>
    <name evidence="2" type="ORF">SAMN05192553_101955</name>
</gene>
<feature type="domain" description="Transposase IS4-like" evidence="1">
    <location>
        <begin position="70"/>
        <end position="286"/>
    </location>
</feature>
<evidence type="ECO:0000313" key="3">
    <source>
        <dbReference type="Proteomes" id="UP000199403"/>
    </source>
</evidence>